<dbReference type="Gene3D" id="2.130.10.10">
    <property type="entry name" value="YVTN repeat-like/Quinoprotein amine dehydrogenase"/>
    <property type="match status" value="1"/>
</dbReference>
<dbReference type="Proteomes" id="UP000494165">
    <property type="component" value="Unassembled WGS sequence"/>
</dbReference>
<dbReference type="InterPro" id="IPR036352">
    <property type="entry name" value="Semap_dom_sf"/>
</dbReference>
<proteinExistence type="predicted"/>
<dbReference type="SUPFAM" id="SSF101912">
    <property type="entry name" value="Sema domain"/>
    <property type="match status" value="1"/>
</dbReference>
<dbReference type="PROSITE" id="PS51004">
    <property type="entry name" value="SEMA"/>
    <property type="match status" value="1"/>
</dbReference>
<dbReference type="OrthoDB" id="9988752at2759"/>
<name>A0A8S1DU36_9INSE</name>
<dbReference type="AlphaFoldDB" id="A0A8S1DU36"/>
<accession>A0A8S1DU36</accession>
<comment type="caution">
    <text evidence="1">Lacks conserved residue(s) required for the propagation of feature annotation.</text>
</comment>
<organism evidence="3 4">
    <name type="scientific">Cloeon dipterum</name>
    <dbReference type="NCBI Taxonomy" id="197152"/>
    <lineage>
        <taxon>Eukaryota</taxon>
        <taxon>Metazoa</taxon>
        <taxon>Ecdysozoa</taxon>
        <taxon>Arthropoda</taxon>
        <taxon>Hexapoda</taxon>
        <taxon>Insecta</taxon>
        <taxon>Pterygota</taxon>
        <taxon>Palaeoptera</taxon>
        <taxon>Ephemeroptera</taxon>
        <taxon>Pisciforma</taxon>
        <taxon>Baetidae</taxon>
        <taxon>Cloeon</taxon>
    </lineage>
</organism>
<feature type="domain" description="Sema" evidence="2">
    <location>
        <begin position="1"/>
        <end position="98"/>
    </location>
</feature>
<evidence type="ECO:0000313" key="3">
    <source>
        <dbReference type="EMBL" id="CAB3383394.1"/>
    </source>
</evidence>
<keyword evidence="4" id="KW-1185">Reference proteome</keyword>
<evidence type="ECO:0000256" key="1">
    <source>
        <dbReference type="PROSITE-ProRule" id="PRU00352"/>
    </source>
</evidence>
<dbReference type="InterPro" id="IPR015943">
    <property type="entry name" value="WD40/YVTN_repeat-like_dom_sf"/>
</dbReference>
<evidence type="ECO:0000313" key="4">
    <source>
        <dbReference type="Proteomes" id="UP000494165"/>
    </source>
</evidence>
<comment type="caution">
    <text evidence="3">The sequence shown here is derived from an EMBL/GenBank/DDBJ whole genome shotgun (WGS) entry which is preliminary data.</text>
</comment>
<gene>
    <name evidence="3" type="ORF">CLODIP_2_CD10843</name>
</gene>
<reference evidence="3 4" key="1">
    <citation type="submission" date="2020-04" db="EMBL/GenBank/DDBJ databases">
        <authorList>
            <person name="Alioto T."/>
            <person name="Alioto T."/>
            <person name="Gomez Garrido J."/>
        </authorList>
    </citation>
    <scope>NUCLEOTIDE SEQUENCE [LARGE SCALE GENOMIC DNA]</scope>
</reference>
<dbReference type="InterPro" id="IPR001627">
    <property type="entry name" value="Semap_dom"/>
</dbReference>
<protein>
    <recommendedName>
        <fullName evidence="2">Sema domain-containing protein</fullName>
    </recommendedName>
</protein>
<dbReference type="EMBL" id="CADEPI010000307">
    <property type="protein sequence ID" value="CAB3383394.1"/>
    <property type="molecule type" value="Genomic_DNA"/>
</dbReference>
<evidence type="ECO:0000259" key="2">
    <source>
        <dbReference type="PROSITE" id="PS51004"/>
    </source>
</evidence>
<sequence>MNGFRVGANWGLSKYHVREFSCGKMYYRTFYLDEKRDTLYIGAMDRVFKLNLSNISHSNCERDSLQLEPGQVTSCVAKGKSEVSSRSTFDIYQFSRAI</sequence>